<evidence type="ECO:0000256" key="2">
    <source>
        <dbReference type="ARBA" id="ARBA00022857"/>
    </source>
</evidence>
<comment type="similarity">
    <text evidence="1">Belongs to the aldo/keto reductase family.</text>
</comment>
<feature type="binding site" evidence="5">
    <location>
        <position position="105"/>
    </location>
    <ligand>
        <name>substrate</name>
    </ligand>
</feature>
<accession>A0A1Y5TI90</accession>
<evidence type="ECO:0000313" key="8">
    <source>
        <dbReference type="EMBL" id="SLN64909.1"/>
    </source>
</evidence>
<gene>
    <name evidence="8" type="primary">dkgB</name>
    <name evidence="8" type="ORF">OCH7691_02953</name>
</gene>
<dbReference type="CDD" id="cd19140">
    <property type="entry name" value="AKR_AKR3F3"/>
    <property type="match status" value="1"/>
</dbReference>
<evidence type="ECO:0000256" key="3">
    <source>
        <dbReference type="ARBA" id="ARBA00023002"/>
    </source>
</evidence>
<dbReference type="GO" id="GO:1990002">
    <property type="term" value="F:methylglyoxal reductase (NADPH) (acetol producing) activity"/>
    <property type="evidence" value="ECO:0007669"/>
    <property type="project" value="TreeGrafter"/>
</dbReference>
<dbReference type="OrthoDB" id="9804790at2"/>
<dbReference type="PROSITE" id="PS00798">
    <property type="entry name" value="ALDOKETO_REDUCTASE_1"/>
    <property type="match status" value="1"/>
</dbReference>
<dbReference type="EC" id="1.1.1.346" evidence="8"/>
<dbReference type="RefSeq" id="WP_085884270.1">
    <property type="nucleotide sequence ID" value="NZ_FWFR01000002.1"/>
</dbReference>
<evidence type="ECO:0000256" key="1">
    <source>
        <dbReference type="ARBA" id="ARBA00007905"/>
    </source>
</evidence>
<proteinExistence type="inferred from homology"/>
<dbReference type="Pfam" id="PF00248">
    <property type="entry name" value="Aldo_ket_red"/>
    <property type="match status" value="1"/>
</dbReference>
<dbReference type="Proteomes" id="UP000193200">
    <property type="component" value="Unassembled WGS sequence"/>
</dbReference>
<feature type="active site" description="Proton donor" evidence="4">
    <location>
        <position position="47"/>
    </location>
</feature>
<dbReference type="PIRSF" id="PIRSF000097">
    <property type="entry name" value="AKR"/>
    <property type="match status" value="1"/>
</dbReference>
<dbReference type="InterPro" id="IPR018170">
    <property type="entry name" value="Aldo/ket_reductase_CS"/>
</dbReference>
<dbReference type="PANTHER" id="PTHR43827:SF3">
    <property type="entry name" value="NADP-DEPENDENT OXIDOREDUCTASE DOMAIN-CONTAINING PROTEIN"/>
    <property type="match status" value="1"/>
</dbReference>
<keyword evidence="9" id="KW-1185">Reference proteome</keyword>
<dbReference type="GO" id="GO:0051596">
    <property type="term" value="P:methylglyoxal catabolic process"/>
    <property type="evidence" value="ECO:0007669"/>
    <property type="project" value="TreeGrafter"/>
</dbReference>
<dbReference type="SUPFAM" id="SSF51430">
    <property type="entry name" value="NAD(P)-linked oxidoreductase"/>
    <property type="match status" value="1"/>
</dbReference>
<evidence type="ECO:0000259" key="7">
    <source>
        <dbReference type="Pfam" id="PF00248"/>
    </source>
</evidence>
<name>A0A1Y5TI90_9PROT</name>
<dbReference type="InterPro" id="IPR020471">
    <property type="entry name" value="AKR"/>
</dbReference>
<dbReference type="PRINTS" id="PR00069">
    <property type="entry name" value="ALDKETRDTASE"/>
</dbReference>
<sequence length="278" mass="30699">MQTISVQGISIPALGFGTWRLAGKEATHLVRSALEIGYRHIDTAQMYGNEAEVGRGIAESGIARDDIWLTTKIWPDNFADGVFQKAAAERLALLKQPYVDLLLLHWPNAEIPLAQTIRALNEVLASGLARHVGISNFTTRLIDEAAALSDAPLVMNQVEYHPYLDQSAVLGTLARHDMALTAYCPIAQGKIFADPVLAEIGEKHGKNAGQIALRWLLQQDRVAAIPRTASEDHARSNFDIFDFRLSDPDMRRIHALARPDGRLVKPDFGPDWDPAPDR</sequence>
<organism evidence="8 9">
    <name type="scientific">Oceanibacterium hippocampi</name>
    <dbReference type="NCBI Taxonomy" id="745714"/>
    <lineage>
        <taxon>Bacteria</taxon>
        <taxon>Pseudomonadati</taxon>
        <taxon>Pseudomonadota</taxon>
        <taxon>Alphaproteobacteria</taxon>
        <taxon>Sneathiellales</taxon>
        <taxon>Sneathiellaceae</taxon>
        <taxon>Oceanibacterium</taxon>
    </lineage>
</organism>
<evidence type="ECO:0000256" key="5">
    <source>
        <dbReference type="PIRSR" id="PIRSR000097-2"/>
    </source>
</evidence>
<dbReference type="InterPro" id="IPR023210">
    <property type="entry name" value="NADP_OxRdtase_dom"/>
</dbReference>
<dbReference type="PANTHER" id="PTHR43827">
    <property type="entry name" value="2,5-DIKETO-D-GLUCONIC ACID REDUCTASE"/>
    <property type="match status" value="1"/>
</dbReference>
<reference evidence="8 9" key="1">
    <citation type="submission" date="2017-03" db="EMBL/GenBank/DDBJ databases">
        <authorList>
            <person name="Afonso C.L."/>
            <person name="Miller P.J."/>
            <person name="Scott M.A."/>
            <person name="Spackman E."/>
            <person name="Goraichik I."/>
            <person name="Dimitrov K.M."/>
            <person name="Suarez D.L."/>
            <person name="Swayne D.E."/>
        </authorList>
    </citation>
    <scope>NUCLEOTIDE SEQUENCE [LARGE SCALE GENOMIC DNA]</scope>
    <source>
        <strain evidence="8 9">CECT 7691</strain>
    </source>
</reference>
<feature type="domain" description="NADP-dependent oxidoreductase" evidence="7">
    <location>
        <begin position="14"/>
        <end position="256"/>
    </location>
</feature>
<dbReference type="InParanoid" id="A0A1Y5TI90"/>
<evidence type="ECO:0000313" key="9">
    <source>
        <dbReference type="Proteomes" id="UP000193200"/>
    </source>
</evidence>
<dbReference type="AlphaFoldDB" id="A0A1Y5TI90"/>
<keyword evidence="2" id="KW-0521">NADP</keyword>
<evidence type="ECO:0000256" key="6">
    <source>
        <dbReference type="PIRSR" id="PIRSR000097-3"/>
    </source>
</evidence>
<feature type="site" description="Lowers pKa of active site Tyr" evidence="6">
    <location>
        <position position="72"/>
    </location>
</feature>
<evidence type="ECO:0000256" key="4">
    <source>
        <dbReference type="PIRSR" id="PIRSR000097-1"/>
    </source>
</evidence>
<dbReference type="FunCoup" id="A0A1Y5TI90">
    <property type="interactions" value="1"/>
</dbReference>
<keyword evidence="3 8" id="KW-0560">Oxidoreductase</keyword>
<dbReference type="PROSITE" id="PS00062">
    <property type="entry name" value="ALDOKETO_REDUCTASE_2"/>
    <property type="match status" value="1"/>
</dbReference>
<dbReference type="InterPro" id="IPR036812">
    <property type="entry name" value="NAD(P)_OxRdtase_dom_sf"/>
</dbReference>
<protein>
    <submittedName>
        <fullName evidence="8">2,5-diketo-D-gluconic acid reductase B</fullName>
        <ecNumber evidence="8">1.1.1.346</ecNumber>
    </submittedName>
</protein>
<dbReference type="Gene3D" id="3.20.20.100">
    <property type="entry name" value="NADP-dependent oxidoreductase domain"/>
    <property type="match status" value="1"/>
</dbReference>
<dbReference type="EMBL" id="FWFR01000002">
    <property type="protein sequence ID" value="SLN64909.1"/>
    <property type="molecule type" value="Genomic_DNA"/>
</dbReference>